<evidence type="ECO:0000313" key="1">
    <source>
        <dbReference type="EMBL" id="PRY48489.1"/>
    </source>
</evidence>
<dbReference type="OrthoDB" id="3692970at2"/>
<organism evidence="1 2">
    <name type="scientific">Geodermatophilus tzadiensis</name>
    <dbReference type="NCBI Taxonomy" id="1137988"/>
    <lineage>
        <taxon>Bacteria</taxon>
        <taxon>Bacillati</taxon>
        <taxon>Actinomycetota</taxon>
        <taxon>Actinomycetes</taxon>
        <taxon>Geodermatophilales</taxon>
        <taxon>Geodermatophilaceae</taxon>
        <taxon>Geodermatophilus</taxon>
    </lineage>
</organism>
<proteinExistence type="predicted"/>
<gene>
    <name evidence="1" type="ORF">LY71_109126</name>
</gene>
<dbReference type="AlphaFoldDB" id="A0A2T0TS59"/>
<evidence type="ECO:0000313" key="2">
    <source>
        <dbReference type="Proteomes" id="UP000239210"/>
    </source>
</evidence>
<protein>
    <recommendedName>
        <fullName evidence="3">Ribbon-helix-helix CopG family protein</fullName>
    </recommendedName>
</protein>
<evidence type="ECO:0008006" key="3">
    <source>
        <dbReference type="Google" id="ProtNLM"/>
    </source>
</evidence>
<sequence>MELALDLSEEDVAILDAHVRDAGLPSRSAALQYVVRLLRQPAGEDDHAAAWAEWRTSGQEAEWESTTPDALDDALRLHLQL</sequence>
<accession>A0A2T0TS59</accession>
<dbReference type="RefSeq" id="WP_106278187.1">
    <property type="nucleotide sequence ID" value="NZ_PVTG01000009.1"/>
</dbReference>
<dbReference type="EMBL" id="PVTG01000009">
    <property type="protein sequence ID" value="PRY48489.1"/>
    <property type="molecule type" value="Genomic_DNA"/>
</dbReference>
<comment type="caution">
    <text evidence="1">The sequence shown here is derived from an EMBL/GenBank/DDBJ whole genome shotgun (WGS) entry which is preliminary data.</text>
</comment>
<keyword evidence="2" id="KW-1185">Reference proteome</keyword>
<dbReference type="Proteomes" id="UP000239210">
    <property type="component" value="Unassembled WGS sequence"/>
</dbReference>
<name>A0A2T0TS59_9ACTN</name>
<reference evidence="1 2" key="1">
    <citation type="submission" date="2018-03" db="EMBL/GenBank/DDBJ databases">
        <title>Genomic Encyclopedia of Archaeal and Bacterial Type Strains, Phase II (KMG-II): from individual species to whole genera.</title>
        <authorList>
            <person name="Goeker M."/>
        </authorList>
    </citation>
    <scope>NUCLEOTIDE SEQUENCE [LARGE SCALE GENOMIC DNA]</scope>
    <source>
        <strain evidence="1 2">DSM 45416</strain>
    </source>
</reference>